<reference evidence="1 2" key="1">
    <citation type="submission" date="2023-09" db="EMBL/GenBank/DDBJ databases">
        <title>Thalassobella suaedae gen. nov., sp. nov., a marine bacterium of the family Flavobacteriaceae isolated from a halophyte Suaeda japonica.</title>
        <authorList>
            <person name="Lee S.Y."/>
            <person name="Hwang C.Y."/>
        </authorList>
    </citation>
    <scope>NUCLEOTIDE SEQUENCE [LARGE SCALE GENOMIC DNA]</scope>
    <source>
        <strain evidence="1 2">HL-DH14</strain>
    </source>
</reference>
<dbReference type="InterPro" id="IPR017853">
    <property type="entry name" value="GH"/>
</dbReference>
<accession>A0ABY9XU53</accession>
<evidence type="ECO:0000313" key="2">
    <source>
        <dbReference type="Proteomes" id="UP001302806"/>
    </source>
</evidence>
<sequence>MVPVNRDGNDNRFFLNDNPVFINGTCEYEHAIGKSHSFSNTEIKSRVEQVKAAGYNAFREGFINPII</sequence>
<organism evidence="1 2">
    <name type="scientific">Thalassobellus suaedae</name>
    <dbReference type="NCBI Taxonomy" id="3074124"/>
    <lineage>
        <taxon>Bacteria</taxon>
        <taxon>Pseudomonadati</taxon>
        <taxon>Bacteroidota</taxon>
        <taxon>Flavobacteriia</taxon>
        <taxon>Flavobacteriales</taxon>
        <taxon>Flavobacteriaceae</taxon>
        <taxon>Thalassobellus</taxon>
    </lineage>
</organism>
<name>A0ABY9XU53_9FLAO</name>
<evidence type="ECO:0000313" key="1">
    <source>
        <dbReference type="EMBL" id="WNH09475.1"/>
    </source>
</evidence>
<gene>
    <name evidence="1" type="ORF">RHP51_01670</name>
</gene>
<dbReference type="RefSeq" id="WP_415865939.1">
    <property type="nucleotide sequence ID" value="NZ_CP134537.1"/>
</dbReference>
<dbReference type="SUPFAM" id="SSF51445">
    <property type="entry name" value="(Trans)glycosidases"/>
    <property type="match status" value="1"/>
</dbReference>
<dbReference type="EMBL" id="CP134537">
    <property type="protein sequence ID" value="WNH09475.1"/>
    <property type="molecule type" value="Genomic_DNA"/>
</dbReference>
<proteinExistence type="predicted"/>
<protein>
    <submittedName>
        <fullName evidence="1">Uncharacterized protein</fullName>
    </submittedName>
</protein>
<dbReference type="Gene3D" id="3.20.20.80">
    <property type="entry name" value="Glycosidases"/>
    <property type="match status" value="1"/>
</dbReference>
<dbReference type="Proteomes" id="UP001302806">
    <property type="component" value="Chromosome"/>
</dbReference>